<feature type="compositionally biased region" description="Acidic residues" evidence="1">
    <location>
        <begin position="59"/>
        <end position="81"/>
    </location>
</feature>
<evidence type="ECO:0000313" key="3">
    <source>
        <dbReference type="Proteomes" id="UP001162090"/>
    </source>
</evidence>
<dbReference type="Proteomes" id="UP001162090">
    <property type="component" value="Chromosome 12"/>
</dbReference>
<proteinExistence type="predicted"/>
<feature type="compositionally biased region" description="Basic and acidic residues" evidence="1">
    <location>
        <begin position="1"/>
        <end position="22"/>
    </location>
</feature>
<protein>
    <submittedName>
        <fullName evidence="2">Uncharacterized protein</fullName>
    </submittedName>
</protein>
<accession>A0AA35J4M0</accession>
<reference evidence="2" key="1">
    <citation type="submission" date="2022-10" db="EMBL/GenBank/DDBJ databases">
        <authorList>
            <person name="Byrne P K."/>
        </authorList>
    </citation>
    <scope>NUCLEOTIDE SEQUENCE</scope>
    <source>
        <strain evidence="2">CBS7001</strain>
    </source>
</reference>
<gene>
    <name evidence="2" type="primary">SUVC12G1800</name>
    <name evidence="2" type="ORF">SUVC_12G1800</name>
</gene>
<organism evidence="2 3">
    <name type="scientific">Saccharomyces uvarum</name>
    <name type="common">Yeast</name>
    <name type="synonym">Saccharomyces bayanus var. uvarum</name>
    <dbReference type="NCBI Taxonomy" id="230603"/>
    <lineage>
        <taxon>Eukaryota</taxon>
        <taxon>Fungi</taxon>
        <taxon>Dikarya</taxon>
        <taxon>Ascomycota</taxon>
        <taxon>Saccharomycotina</taxon>
        <taxon>Saccharomycetes</taxon>
        <taxon>Saccharomycetales</taxon>
        <taxon>Saccharomycetaceae</taxon>
        <taxon>Saccharomyces</taxon>
    </lineage>
</organism>
<dbReference type="AlphaFoldDB" id="A0AA35J4M0"/>
<dbReference type="EMBL" id="OX365923">
    <property type="protein sequence ID" value="CAI4046469.1"/>
    <property type="molecule type" value="Genomic_DNA"/>
</dbReference>
<evidence type="ECO:0000256" key="1">
    <source>
        <dbReference type="SAM" id="MobiDB-lite"/>
    </source>
</evidence>
<name>A0AA35J4M0_SACUV</name>
<feature type="region of interest" description="Disordered" evidence="1">
    <location>
        <begin position="1"/>
        <end position="32"/>
    </location>
</feature>
<sequence length="124" mass="13918">MGETSELTKKEAKIYLKQERASPKPSTIGDKCERDDVANSIQEGYPLVSEVAASMDCCDTSEEQDKDEDEEQDKDEAEEESERAYAELVASLQAKGIPLSVLDHPSSIRWLEKYTGVYRSSWHG</sequence>
<feature type="region of interest" description="Disordered" evidence="1">
    <location>
        <begin position="53"/>
        <end position="83"/>
    </location>
</feature>
<evidence type="ECO:0000313" key="2">
    <source>
        <dbReference type="EMBL" id="CAI4046469.1"/>
    </source>
</evidence>